<comment type="caution">
    <text evidence="2">The sequence shown here is derived from an EMBL/GenBank/DDBJ whole genome shotgun (WGS) entry which is preliminary data.</text>
</comment>
<dbReference type="AlphaFoldDB" id="A0A7W7RCM2"/>
<keyword evidence="3" id="KW-1185">Reference proteome</keyword>
<dbReference type="InterPro" id="IPR006764">
    <property type="entry name" value="SAM_dep_MeTrfase_SAV2177_type"/>
</dbReference>
<reference evidence="2 3" key="1">
    <citation type="submission" date="2020-08" db="EMBL/GenBank/DDBJ databases">
        <title>Sequencing the genomes of 1000 actinobacteria strains.</title>
        <authorList>
            <person name="Klenk H.-P."/>
        </authorList>
    </citation>
    <scope>NUCLEOTIDE SEQUENCE [LARGE SCALE GENOMIC DNA]</scope>
    <source>
        <strain evidence="2 3">DSM 102030</strain>
    </source>
</reference>
<dbReference type="CDD" id="cd02440">
    <property type="entry name" value="AdoMet_MTases"/>
    <property type="match status" value="1"/>
</dbReference>
<dbReference type="Pfam" id="PF04672">
    <property type="entry name" value="Methyltransf_19"/>
    <property type="match status" value="1"/>
</dbReference>
<dbReference type="PIRSF" id="PIRSF017393">
    <property type="entry name" value="MTase_SAV2177"/>
    <property type="match status" value="1"/>
</dbReference>
<protein>
    <recommendedName>
        <fullName evidence="4">S-adenosyl methyltransferase</fullName>
    </recommendedName>
</protein>
<dbReference type="Gene3D" id="3.40.50.150">
    <property type="entry name" value="Vaccinia Virus protein VP39"/>
    <property type="match status" value="1"/>
</dbReference>
<evidence type="ECO:0000256" key="1">
    <source>
        <dbReference type="SAM" id="MobiDB-lite"/>
    </source>
</evidence>
<accession>A0A7W7RCM2</accession>
<dbReference type="SUPFAM" id="SSF53335">
    <property type="entry name" value="S-adenosyl-L-methionine-dependent methyltransferases"/>
    <property type="match status" value="1"/>
</dbReference>
<evidence type="ECO:0000313" key="3">
    <source>
        <dbReference type="Proteomes" id="UP000523007"/>
    </source>
</evidence>
<organism evidence="2 3">
    <name type="scientific">Lipingzhangella halophila</name>
    <dbReference type="NCBI Taxonomy" id="1783352"/>
    <lineage>
        <taxon>Bacteria</taxon>
        <taxon>Bacillati</taxon>
        <taxon>Actinomycetota</taxon>
        <taxon>Actinomycetes</taxon>
        <taxon>Streptosporangiales</taxon>
        <taxon>Nocardiopsidaceae</taxon>
        <taxon>Lipingzhangella</taxon>
    </lineage>
</organism>
<name>A0A7W7RCM2_9ACTN</name>
<evidence type="ECO:0008006" key="4">
    <source>
        <dbReference type="Google" id="ProtNLM"/>
    </source>
</evidence>
<sequence>MSDRDSVERSGNNPAPFPPELDMSVPTAARIYDAALGGKDNFEVDRQAALQLEESNPGILSQAQINRAFLARGVNHVAQAGVRQFLDLGSGLPTAENTHEIAQRTHPDARVVYVDHDPIVLAHGRAILADNKTTSVTTADLTDVEKVLESEDTQRLIDLSEPVCLMLVGLLHCIPDEQDPFGAMRAYVDRLAPGSWLVFSAFVSDDEGAARAFTERVHSMGVTWGRVRTPEEAARVFEAVELVSPSSDGSFPAVPVECSTWRNGDKPPEPRPADPETLIWETSGVAVKR</sequence>
<dbReference type="Proteomes" id="UP000523007">
    <property type="component" value="Unassembled WGS sequence"/>
</dbReference>
<feature type="region of interest" description="Disordered" evidence="1">
    <location>
        <begin position="1"/>
        <end position="23"/>
    </location>
</feature>
<dbReference type="EMBL" id="JACHJT010000001">
    <property type="protein sequence ID" value="MBB4929541.1"/>
    <property type="molecule type" value="Genomic_DNA"/>
</dbReference>
<proteinExistence type="predicted"/>
<evidence type="ECO:0000313" key="2">
    <source>
        <dbReference type="EMBL" id="MBB4929541.1"/>
    </source>
</evidence>
<dbReference type="InterPro" id="IPR029063">
    <property type="entry name" value="SAM-dependent_MTases_sf"/>
</dbReference>
<gene>
    <name evidence="2" type="ORF">F4561_000361</name>
</gene>